<dbReference type="InterPro" id="IPR024478">
    <property type="entry name" value="HlyB_4HB_MCP"/>
</dbReference>
<evidence type="ECO:0000256" key="4">
    <source>
        <dbReference type="SAM" id="MobiDB-lite"/>
    </source>
</evidence>
<sequence length="627" mass="67647">MRFFGIKVSLGLLFILIALSCVFSGISSIRGLTQVNLRVEEIAHKSLANIRGLAAIDSQIRAFRGVEIKQLGTSSPEEFATLSSSSAAISDKIAHAIDAYVPFIQTDQDQVLFHNLETQWDEYKDFHDTTFKNWGAAHDRTQTLVNEGQRLIELQETVSETLTSFMNGNIQDAATYASESGATYTATLRRVYAAYVTLFVSMLISGLVVVLNILRPLQKINASISRLAKGQTDLTFPCADRKDEIGDISRSLDVFRAAAIAKRDLERDAELQRQRADTERASIQKKAEAEASEWLRRATGTLAAGLKRMAEGDLSFQIETRFSKEFEPLREDFNQSLTQLAATFAQMSGAIQAISNGARELATGADNLASRTERQATALEQTDAAVAGIAQSVGDTARRSETAQQIGTQARRSAAASSTITHATEEAMNRIENGSEQISSVVDVIESIAFQTNILALNASVEAARAGDAGRGFAVVAHEVRSLAQKCGEAAVDVRTVIRNTAADVKEGSGRVKECSGTLRTIVDFIGQMGQHLDAIAVSAREQSASLTDITAAMASLGQTTQQNAAVAEQFNAASSSLANESHRLNDLVGQFHLPEPAEDESGQDLEFMDADLPSASASPLRFSVGR</sequence>
<reference evidence="6 7" key="1">
    <citation type="submission" date="2020-04" db="EMBL/GenBank/DDBJ databases">
        <title>Description of novel Gluconacetobacter.</title>
        <authorList>
            <person name="Sombolestani A."/>
        </authorList>
    </citation>
    <scope>NUCLEOTIDE SEQUENCE [LARGE SCALE GENOMIC DNA]</scope>
    <source>
        <strain evidence="6 7">LMG 7603</strain>
    </source>
</reference>
<dbReference type="PANTHER" id="PTHR43531">
    <property type="entry name" value="PROTEIN ICFG"/>
    <property type="match status" value="1"/>
</dbReference>
<proteinExistence type="inferred from homology"/>
<dbReference type="AlphaFoldDB" id="A0A7W4FEP4"/>
<dbReference type="GO" id="GO:0007165">
    <property type="term" value="P:signal transduction"/>
    <property type="evidence" value="ECO:0007669"/>
    <property type="project" value="UniProtKB-KW"/>
</dbReference>
<gene>
    <name evidence="6" type="ORF">HLH33_08545</name>
</gene>
<dbReference type="PANTHER" id="PTHR43531:SF11">
    <property type="entry name" value="METHYL-ACCEPTING CHEMOTAXIS PROTEIN 3"/>
    <property type="match status" value="1"/>
</dbReference>
<dbReference type="Proteomes" id="UP000550787">
    <property type="component" value="Unassembled WGS sequence"/>
</dbReference>
<dbReference type="Pfam" id="PF00672">
    <property type="entry name" value="HAMP"/>
    <property type="match status" value="2"/>
</dbReference>
<keyword evidence="5" id="KW-0472">Membrane</keyword>
<dbReference type="InterPro" id="IPR004090">
    <property type="entry name" value="Chemotax_Me-accpt_rcpt"/>
</dbReference>
<keyword evidence="1" id="KW-0145">Chemotaxis</keyword>
<accession>A0A7W4FEP4</accession>
<keyword evidence="5" id="KW-0812">Transmembrane</keyword>
<dbReference type="SUPFAM" id="SSF158472">
    <property type="entry name" value="HAMP domain-like"/>
    <property type="match status" value="1"/>
</dbReference>
<comment type="similarity">
    <text evidence="2">Belongs to the methyl-accepting chemotaxis (MCP) protein family.</text>
</comment>
<evidence type="ECO:0000313" key="6">
    <source>
        <dbReference type="EMBL" id="MBB2156358.1"/>
    </source>
</evidence>
<dbReference type="Pfam" id="PF00015">
    <property type="entry name" value="MCPsignal"/>
    <property type="match status" value="1"/>
</dbReference>
<keyword evidence="3" id="KW-0807">Transducer</keyword>
<evidence type="ECO:0000256" key="3">
    <source>
        <dbReference type="PROSITE-ProRule" id="PRU00284"/>
    </source>
</evidence>
<feature type="transmembrane region" description="Helical" evidence="5">
    <location>
        <begin position="192"/>
        <end position="214"/>
    </location>
</feature>
<dbReference type="EMBL" id="JABEQG010000012">
    <property type="protein sequence ID" value="MBB2156358.1"/>
    <property type="molecule type" value="Genomic_DNA"/>
</dbReference>
<dbReference type="PRINTS" id="PR00260">
    <property type="entry name" value="CHEMTRNSDUCR"/>
</dbReference>
<evidence type="ECO:0000256" key="2">
    <source>
        <dbReference type="ARBA" id="ARBA00029447"/>
    </source>
</evidence>
<dbReference type="Gene3D" id="1.10.287.950">
    <property type="entry name" value="Methyl-accepting chemotaxis protein"/>
    <property type="match status" value="1"/>
</dbReference>
<evidence type="ECO:0000256" key="1">
    <source>
        <dbReference type="ARBA" id="ARBA00022500"/>
    </source>
</evidence>
<evidence type="ECO:0000313" key="7">
    <source>
        <dbReference type="Proteomes" id="UP000550787"/>
    </source>
</evidence>
<dbReference type="PROSITE" id="PS50885">
    <property type="entry name" value="HAMP"/>
    <property type="match status" value="2"/>
</dbReference>
<dbReference type="GO" id="GO:0004888">
    <property type="term" value="F:transmembrane signaling receptor activity"/>
    <property type="evidence" value="ECO:0007669"/>
    <property type="project" value="InterPro"/>
</dbReference>
<dbReference type="SMART" id="SM00304">
    <property type="entry name" value="HAMP"/>
    <property type="match status" value="2"/>
</dbReference>
<dbReference type="Gene3D" id="6.10.340.10">
    <property type="match status" value="1"/>
</dbReference>
<dbReference type="GO" id="GO:0005886">
    <property type="term" value="C:plasma membrane"/>
    <property type="evidence" value="ECO:0007669"/>
    <property type="project" value="TreeGrafter"/>
</dbReference>
<comment type="caution">
    <text evidence="6">The sequence shown here is derived from an EMBL/GenBank/DDBJ whole genome shotgun (WGS) entry which is preliminary data.</text>
</comment>
<organism evidence="6 7">
    <name type="scientific">Gluconacetobacter diazotrophicus</name>
    <name type="common">Acetobacter diazotrophicus</name>
    <dbReference type="NCBI Taxonomy" id="33996"/>
    <lineage>
        <taxon>Bacteria</taxon>
        <taxon>Pseudomonadati</taxon>
        <taxon>Pseudomonadota</taxon>
        <taxon>Alphaproteobacteria</taxon>
        <taxon>Acetobacterales</taxon>
        <taxon>Acetobacteraceae</taxon>
        <taxon>Gluconacetobacter</taxon>
    </lineage>
</organism>
<protein>
    <submittedName>
        <fullName evidence="6">Methyl-accepting chemotaxis protein</fullName>
    </submittedName>
</protein>
<feature type="compositionally biased region" description="Low complexity" evidence="4">
    <location>
        <begin position="410"/>
        <end position="419"/>
    </location>
</feature>
<evidence type="ECO:0000256" key="5">
    <source>
        <dbReference type="SAM" id="Phobius"/>
    </source>
</evidence>
<feature type="region of interest" description="Disordered" evidence="4">
    <location>
        <begin position="397"/>
        <end position="419"/>
    </location>
</feature>
<dbReference type="RefSeq" id="WP_012226253.1">
    <property type="nucleotide sequence ID" value="NZ_JABEQG010000012.1"/>
</dbReference>
<dbReference type="InterPro" id="IPR003660">
    <property type="entry name" value="HAMP_dom"/>
</dbReference>
<dbReference type="Pfam" id="PF12729">
    <property type="entry name" value="4HB_MCP_1"/>
    <property type="match status" value="1"/>
</dbReference>
<dbReference type="PROSITE" id="PS50111">
    <property type="entry name" value="CHEMOTAXIS_TRANSDUC_2"/>
    <property type="match status" value="1"/>
</dbReference>
<dbReference type="CDD" id="cd06225">
    <property type="entry name" value="HAMP"/>
    <property type="match status" value="1"/>
</dbReference>
<dbReference type="GO" id="GO:0006935">
    <property type="term" value="P:chemotaxis"/>
    <property type="evidence" value="ECO:0007669"/>
    <property type="project" value="UniProtKB-KW"/>
</dbReference>
<keyword evidence="5" id="KW-1133">Transmembrane helix</keyword>
<dbReference type="SUPFAM" id="SSF58104">
    <property type="entry name" value="Methyl-accepting chemotaxis protein (MCP) signaling domain"/>
    <property type="match status" value="1"/>
</dbReference>
<dbReference type="InterPro" id="IPR004089">
    <property type="entry name" value="MCPsignal_dom"/>
</dbReference>
<name>A0A7W4FEP4_GLUDI</name>
<dbReference type="SMART" id="SM00283">
    <property type="entry name" value="MA"/>
    <property type="match status" value="1"/>
</dbReference>
<dbReference type="InterPro" id="IPR051310">
    <property type="entry name" value="MCP_chemotaxis"/>
</dbReference>
<dbReference type="PROSITE" id="PS51257">
    <property type="entry name" value="PROKAR_LIPOPROTEIN"/>
    <property type="match status" value="1"/>
</dbReference>
<dbReference type="OMA" id="EMDASIP"/>